<reference evidence="1" key="1">
    <citation type="submission" date="2023-04" db="EMBL/GenBank/DDBJ databases">
        <title>A new Streptococcus species isolated from the patient with bacteremia.</title>
        <authorList>
            <person name="Chen Y.-S."/>
            <person name="Lee C.-Y."/>
            <person name="Chan C.-K."/>
        </authorList>
    </citation>
    <scope>NUCLEOTIDE SEQUENCE</scope>
    <source>
        <strain evidence="1">ST22-14</strain>
    </source>
</reference>
<dbReference type="EMBL" id="JARZZP010000018">
    <property type="protein sequence ID" value="MDI1474840.1"/>
    <property type="molecule type" value="Genomic_DNA"/>
</dbReference>
<name>A0ABT6PGT4_9STRE</name>
<dbReference type="InterPro" id="IPR048042">
    <property type="entry name" value="TipC-like"/>
</dbReference>
<dbReference type="Proteomes" id="UP001160991">
    <property type="component" value="Unassembled WGS sequence"/>
</dbReference>
<comment type="caution">
    <text evidence="1">The sequence shown here is derived from an EMBL/GenBank/DDBJ whole genome shotgun (WGS) entry which is preliminary data.</text>
</comment>
<protein>
    <submittedName>
        <fullName evidence="1">TipC family immunity protein</fullName>
    </submittedName>
</protein>
<proteinExistence type="predicted"/>
<gene>
    <name evidence="1" type="ORF">QEZ38_09075</name>
</gene>
<accession>A0ABT6PGT4</accession>
<keyword evidence="2" id="KW-1185">Reference proteome</keyword>
<organism evidence="1 2">
    <name type="scientific">Streptococcus taonis</name>
    <dbReference type="NCBI Taxonomy" id="3041623"/>
    <lineage>
        <taxon>Bacteria</taxon>
        <taxon>Bacillati</taxon>
        <taxon>Bacillota</taxon>
        <taxon>Bacilli</taxon>
        <taxon>Lactobacillales</taxon>
        <taxon>Streptococcaceae</taxon>
        <taxon>Streptococcus</taxon>
    </lineage>
</organism>
<sequence>MSNSFDFRVFTRYGKKRTRGLLYGVTGENYKKNSLPKNIHSINYVFEYPDNELGNGNVLIVINVDLPNSDILKVEYMYQHQSNQLIQKIRIFSDDYKQEYPVEQYITQNKLDVKVYTEIANDILKNKLISDWRSVYPSQFSAENWGNVKMIRENAID</sequence>
<evidence type="ECO:0000313" key="1">
    <source>
        <dbReference type="EMBL" id="MDI1474840.1"/>
    </source>
</evidence>
<dbReference type="NCBIfam" id="NF033863">
    <property type="entry name" value="immun_TipC_fam"/>
    <property type="match status" value="1"/>
</dbReference>
<evidence type="ECO:0000313" key="2">
    <source>
        <dbReference type="Proteomes" id="UP001160991"/>
    </source>
</evidence>